<dbReference type="EMBL" id="SEWF01000004">
    <property type="protein sequence ID" value="RYU97003.1"/>
    <property type="molecule type" value="Genomic_DNA"/>
</dbReference>
<dbReference type="InterPro" id="IPR008983">
    <property type="entry name" value="Tumour_necrosis_fac-like_dom"/>
</dbReference>
<proteinExistence type="predicted"/>
<dbReference type="AlphaFoldDB" id="A0A4Q5M521"/>
<organism evidence="2 3">
    <name type="scientific">Emticicia agri</name>
    <dbReference type="NCBI Taxonomy" id="2492393"/>
    <lineage>
        <taxon>Bacteria</taxon>
        <taxon>Pseudomonadati</taxon>
        <taxon>Bacteroidota</taxon>
        <taxon>Cytophagia</taxon>
        <taxon>Cytophagales</taxon>
        <taxon>Leadbetterellaceae</taxon>
        <taxon>Emticicia</taxon>
    </lineage>
</organism>
<evidence type="ECO:0000313" key="2">
    <source>
        <dbReference type="EMBL" id="RYU97003.1"/>
    </source>
</evidence>
<feature type="chain" id="PRO_5020981080" description="C1q domain-containing protein" evidence="1">
    <location>
        <begin position="22"/>
        <end position="226"/>
    </location>
</feature>
<keyword evidence="1" id="KW-0732">Signal</keyword>
<dbReference type="RefSeq" id="WP_130019579.1">
    <property type="nucleotide sequence ID" value="NZ_SEWF01000004.1"/>
</dbReference>
<name>A0A4Q5M521_9BACT</name>
<reference evidence="2 3" key="1">
    <citation type="submission" date="2019-02" db="EMBL/GenBank/DDBJ databases">
        <title>Bacterial novel species Emticicia sp. 17J42-9 isolated from soil.</title>
        <authorList>
            <person name="Jung H.-Y."/>
        </authorList>
    </citation>
    <scope>NUCLEOTIDE SEQUENCE [LARGE SCALE GENOMIC DNA]</scope>
    <source>
        <strain evidence="2 3">17J42-9</strain>
    </source>
</reference>
<evidence type="ECO:0008006" key="4">
    <source>
        <dbReference type="Google" id="ProtNLM"/>
    </source>
</evidence>
<dbReference type="OrthoDB" id="932970at2"/>
<dbReference type="Proteomes" id="UP000293162">
    <property type="component" value="Unassembled WGS sequence"/>
</dbReference>
<sequence length="226" mass="25594">MKQILYIFFFIISLTHTFGQAVTIQPNTFQLPKVSTNPACTVADKGKVVFNTTQNKILYCNGSAWIDPESGTTMRTTPAFSADGNSQAVRSDQFYSVTFNFEFFDLSNNFNLNDAATDPNKFIAPDNGIYEIDFNTKFDMYSFSPAEDTQIVFKLSESMPNQYYRSYSFVFPVRDNAHEHAIQFSKVLKLAPGARVSVEMKLENPPTFGTLRIGRPYFSGHLVSWL</sequence>
<feature type="signal peptide" evidence="1">
    <location>
        <begin position="1"/>
        <end position="21"/>
    </location>
</feature>
<protein>
    <recommendedName>
        <fullName evidence="4">C1q domain-containing protein</fullName>
    </recommendedName>
</protein>
<dbReference type="SUPFAM" id="SSF49842">
    <property type="entry name" value="TNF-like"/>
    <property type="match status" value="1"/>
</dbReference>
<accession>A0A4Q5M521</accession>
<evidence type="ECO:0000256" key="1">
    <source>
        <dbReference type="SAM" id="SignalP"/>
    </source>
</evidence>
<comment type="caution">
    <text evidence="2">The sequence shown here is derived from an EMBL/GenBank/DDBJ whole genome shotgun (WGS) entry which is preliminary data.</text>
</comment>
<keyword evidence="3" id="KW-1185">Reference proteome</keyword>
<dbReference type="Gene3D" id="2.60.120.40">
    <property type="match status" value="1"/>
</dbReference>
<gene>
    <name evidence="2" type="ORF">EWM59_03585</name>
</gene>
<evidence type="ECO:0000313" key="3">
    <source>
        <dbReference type="Proteomes" id="UP000293162"/>
    </source>
</evidence>